<dbReference type="AlphaFoldDB" id="A0A6M3KK71"/>
<name>A0A6M3KK71_9ZZZZ</name>
<organism evidence="2">
    <name type="scientific">viral metagenome</name>
    <dbReference type="NCBI Taxonomy" id="1070528"/>
    <lineage>
        <taxon>unclassified sequences</taxon>
        <taxon>metagenomes</taxon>
        <taxon>organismal metagenomes</taxon>
    </lineage>
</organism>
<accession>A0A6M3KK71</accession>
<proteinExistence type="predicted"/>
<evidence type="ECO:0000313" key="1">
    <source>
        <dbReference type="EMBL" id="QJA62412.1"/>
    </source>
</evidence>
<gene>
    <name evidence="2" type="ORF">MM415A00408_0026</name>
    <name evidence="1" type="ORF">MM415B00786_0026</name>
</gene>
<dbReference type="EMBL" id="MT141470">
    <property type="protein sequence ID" value="QJA62412.1"/>
    <property type="molecule type" value="Genomic_DNA"/>
</dbReference>
<reference evidence="2" key="1">
    <citation type="submission" date="2020-03" db="EMBL/GenBank/DDBJ databases">
        <title>The deep terrestrial virosphere.</title>
        <authorList>
            <person name="Holmfeldt K."/>
            <person name="Nilsson E."/>
            <person name="Simone D."/>
            <person name="Lopez-Fernandez M."/>
            <person name="Wu X."/>
            <person name="de Brujin I."/>
            <person name="Lundin D."/>
            <person name="Andersson A."/>
            <person name="Bertilsson S."/>
            <person name="Dopson M."/>
        </authorList>
    </citation>
    <scope>NUCLEOTIDE SEQUENCE</scope>
    <source>
        <strain evidence="2">MM415A00408</strain>
        <strain evidence="1">MM415B00786</strain>
    </source>
</reference>
<protein>
    <submittedName>
        <fullName evidence="2">Uncharacterized protein</fullName>
    </submittedName>
</protein>
<sequence length="94" mass="10770">MNIIEGMHDIIEVIEDAIREGGCLVSPDGFWYRPVDKKLTRWKGHDGTALSGTTEQIIEGWVLGRKEWDRLCNESDGYEIADILVKPAREIAWR</sequence>
<dbReference type="EMBL" id="MT142487">
    <property type="protein sequence ID" value="QJA82433.1"/>
    <property type="molecule type" value="Genomic_DNA"/>
</dbReference>
<evidence type="ECO:0000313" key="2">
    <source>
        <dbReference type="EMBL" id="QJA82433.1"/>
    </source>
</evidence>